<evidence type="ECO:0000313" key="2">
    <source>
        <dbReference type="EMBL" id="JAD48392.1"/>
    </source>
</evidence>
<dbReference type="PROSITE" id="PS51257">
    <property type="entry name" value="PROKAR_LIPOPROTEIN"/>
    <property type="match status" value="1"/>
</dbReference>
<keyword evidence="1" id="KW-0732">Signal</keyword>
<proteinExistence type="predicted"/>
<reference evidence="2" key="2">
    <citation type="journal article" date="2015" name="Data Brief">
        <title>Shoot transcriptome of the giant reed, Arundo donax.</title>
        <authorList>
            <person name="Barrero R.A."/>
            <person name="Guerrero F.D."/>
            <person name="Moolhuijzen P."/>
            <person name="Goolsby J.A."/>
            <person name="Tidwell J."/>
            <person name="Bellgard S.E."/>
            <person name="Bellgard M.I."/>
        </authorList>
    </citation>
    <scope>NUCLEOTIDE SEQUENCE</scope>
    <source>
        <tissue evidence="2">Shoot tissue taken approximately 20 cm above the soil surface</tissue>
    </source>
</reference>
<dbReference type="EMBL" id="GBRH01249503">
    <property type="protein sequence ID" value="JAD48392.1"/>
    <property type="molecule type" value="Transcribed_RNA"/>
</dbReference>
<feature type="chain" id="PRO_5002060276" evidence="1">
    <location>
        <begin position="32"/>
        <end position="47"/>
    </location>
</feature>
<protein>
    <submittedName>
        <fullName evidence="2">Uncharacterized protein</fullName>
    </submittedName>
</protein>
<organism evidence="2">
    <name type="scientific">Arundo donax</name>
    <name type="common">Giant reed</name>
    <name type="synonym">Donax arundinaceus</name>
    <dbReference type="NCBI Taxonomy" id="35708"/>
    <lineage>
        <taxon>Eukaryota</taxon>
        <taxon>Viridiplantae</taxon>
        <taxon>Streptophyta</taxon>
        <taxon>Embryophyta</taxon>
        <taxon>Tracheophyta</taxon>
        <taxon>Spermatophyta</taxon>
        <taxon>Magnoliopsida</taxon>
        <taxon>Liliopsida</taxon>
        <taxon>Poales</taxon>
        <taxon>Poaceae</taxon>
        <taxon>PACMAD clade</taxon>
        <taxon>Arundinoideae</taxon>
        <taxon>Arundineae</taxon>
        <taxon>Arundo</taxon>
    </lineage>
</organism>
<feature type="signal peptide" evidence="1">
    <location>
        <begin position="1"/>
        <end position="31"/>
    </location>
</feature>
<reference evidence="2" key="1">
    <citation type="submission" date="2014-09" db="EMBL/GenBank/DDBJ databases">
        <authorList>
            <person name="Magalhaes I.L.F."/>
            <person name="Oliveira U."/>
            <person name="Santos F.R."/>
            <person name="Vidigal T.H.D.A."/>
            <person name="Brescovit A.D."/>
            <person name="Santos A.J."/>
        </authorList>
    </citation>
    <scope>NUCLEOTIDE SEQUENCE</scope>
    <source>
        <tissue evidence="2">Shoot tissue taken approximately 20 cm above the soil surface</tissue>
    </source>
</reference>
<dbReference type="AlphaFoldDB" id="A0A0A9AMR6"/>
<name>A0A0A9AMR6_ARUDO</name>
<accession>A0A0A9AMR6</accession>
<evidence type="ECO:0000256" key="1">
    <source>
        <dbReference type="SAM" id="SignalP"/>
    </source>
</evidence>
<sequence>MIKMEQILLLLDVTLHCHLLTLGCFSSTALGQKSKKPLLPTCTSILT</sequence>